<protein>
    <submittedName>
        <fullName evidence="1">Uncharacterized protein</fullName>
    </submittedName>
</protein>
<evidence type="ECO:0000313" key="2">
    <source>
        <dbReference type="Proteomes" id="UP001143543"/>
    </source>
</evidence>
<evidence type="ECO:0000313" key="1">
    <source>
        <dbReference type="EMBL" id="GLB49371.1"/>
    </source>
</evidence>
<sequence length="73" mass="8345">MIDNFVINHSLTNLFEAKVGNGYLIFSTIDLKTNIEKRPAAKQLKNSLLEYMNSKEFKPGNEIDLNTIETLIE</sequence>
<organism evidence="1 2">
    <name type="scientific">Neptunitalea lumnitzerae</name>
    <dbReference type="NCBI Taxonomy" id="2965509"/>
    <lineage>
        <taxon>Bacteria</taxon>
        <taxon>Pseudomonadati</taxon>
        <taxon>Bacteroidota</taxon>
        <taxon>Flavobacteriia</taxon>
        <taxon>Flavobacteriales</taxon>
        <taxon>Flavobacteriaceae</taxon>
        <taxon>Neptunitalea</taxon>
    </lineage>
</organism>
<comment type="caution">
    <text evidence="1">The sequence shown here is derived from an EMBL/GenBank/DDBJ whole genome shotgun (WGS) entry which is preliminary data.</text>
</comment>
<dbReference type="RefSeq" id="WP_281765008.1">
    <property type="nucleotide sequence ID" value="NZ_BRVO01000002.1"/>
</dbReference>
<gene>
    <name evidence="1" type="ORF">Y10_17390</name>
</gene>
<dbReference type="EMBL" id="BRVO01000002">
    <property type="protein sequence ID" value="GLB49371.1"/>
    <property type="molecule type" value="Genomic_DNA"/>
</dbReference>
<reference evidence="1" key="1">
    <citation type="submission" date="2022-07" db="EMBL/GenBank/DDBJ databases">
        <title>Taxonomy of Novel Oxalotrophic and Methylotrophic Bacteria.</title>
        <authorList>
            <person name="Sahin N."/>
            <person name="Tani A."/>
        </authorList>
    </citation>
    <scope>NUCLEOTIDE SEQUENCE</scope>
    <source>
        <strain evidence="1">Y10</strain>
    </source>
</reference>
<keyword evidence="2" id="KW-1185">Reference proteome</keyword>
<name>A0ABQ5MIX7_9FLAO</name>
<accession>A0ABQ5MIX7</accession>
<dbReference type="Proteomes" id="UP001143543">
    <property type="component" value="Unassembled WGS sequence"/>
</dbReference>
<proteinExistence type="predicted"/>